<dbReference type="InterPro" id="IPR002760">
    <property type="entry name" value="O_anti_polymase"/>
</dbReference>
<reference evidence="2" key="1">
    <citation type="journal article" date="2020" name="mSystems">
        <title>Genome- and Community-Level Interaction Insights into Carbon Utilization and Element Cycling Functions of Hydrothermarchaeota in Hydrothermal Sediment.</title>
        <authorList>
            <person name="Zhou Z."/>
            <person name="Liu Y."/>
            <person name="Xu W."/>
            <person name="Pan J."/>
            <person name="Luo Z.H."/>
            <person name="Li M."/>
        </authorList>
    </citation>
    <scope>NUCLEOTIDE SEQUENCE [LARGE SCALE GENOMIC DNA]</scope>
    <source>
        <strain evidence="2">HyVt-93</strain>
    </source>
</reference>
<feature type="transmembrane region" description="Helical" evidence="1">
    <location>
        <begin position="61"/>
        <end position="81"/>
    </location>
</feature>
<organism evidence="2">
    <name type="scientific">Thermococcus litoralis</name>
    <dbReference type="NCBI Taxonomy" id="2265"/>
    <lineage>
        <taxon>Archaea</taxon>
        <taxon>Methanobacteriati</taxon>
        <taxon>Methanobacteriota</taxon>
        <taxon>Thermococci</taxon>
        <taxon>Thermococcales</taxon>
        <taxon>Thermococcaceae</taxon>
        <taxon>Thermococcus</taxon>
    </lineage>
</organism>
<keyword evidence="1" id="KW-1133">Transmembrane helix</keyword>
<dbReference type="Proteomes" id="UP000886217">
    <property type="component" value="Unassembled WGS sequence"/>
</dbReference>
<proteinExistence type="predicted"/>
<keyword evidence="1" id="KW-0472">Membrane</keyword>
<evidence type="ECO:0008006" key="3">
    <source>
        <dbReference type="Google" id="ProtNLM"/>
    </source>
</evidence>
<accession>A0A7C5JYN7</accession>
<sequence length="330" mass="37130">MRPKLSLVIPILFIAFIALGAASYRTLLVGTLFAMAFSYGVFKGEETPWKEKEFKIIKEEYLVWAFLISLLLIALQIFMIRKVPLLASSARHLLNPHLTALTYVLGVPSSVYLFSKGKKYSLVYPFLVALYGYRTPVLVSFLAFGAAYFERMNFRLKHLVSFSLIILVGLVGIALLRGETLSTQLVRVQATTSVLDVIINKTPWHGFYHGYLQWAGIRSYILGGYSPRVLVARFLYVMTGVSITPTLLGGMYLDFGLFSIIEGFLLGMYYGMISKAKNLLLKVIYYTTIAYGIVGVETGILDLPVYVFFFVGLYALIRGKYAVRVMKVEE</sequence>
<feature type="transmembrane region" description="Helical" evidence="1">
    <location>
        <begin position="93"/>
        <end position="114"/>
    </location>
</feature>
<gene>
    <name evidence="2" type="ORF">ENL40_02200</name>
</gene>
<evidence type="ECO:0000313" key="2">
    <source>
        <dbReference type="EMBL" id="HHI00281.1"/>
    </source>
</evidence>
<comment type="caution">
    <text evidence="2">The sequence shown here is derived from an EMBL/GenBank/DDBJ whole genome shotgun (WGS) entry which is preliminary data.</text>
</comment>
<keyword evidence="1" id="KW-0812">Transmembrane</keyword>
<dbReference type="AlphaFoldDB" id="A0A7C5JYN7"/>
<feature type="transmembrane region" description="Helical" evidence="1">
    <location>
        <begin position="255"/>
        <end position="272"/>
    </location>
</feature>
<dbReference type="EMBL" id="DRTU01000094">
    <property type="protein sequence ID" value="HHI00281.1"/>
    <property type="molecule type" value="Genomic_DNA"/>
</dbReference>
<feature type="transmembrane region" description="Helical" evidence="1">
    <location>
        <begin position="284"/>
        <end position="317"/>
    </location>
</feature>
<dbReference type="Pfam" id="PF01901">
    <property type="entry name" value="O_anti_polymase"/>
    <property type="match status" value="1"/>
</dbReference>
<protein>
    <recommendedName>
        <fullName evidence="3">Oligosaccharide repeat unit polymerase</fullName>
    </recommendedName>
</protein>
<evidence type="ECO:0000256" key="1">
    <source>
        <dbReference type="SAM" id="Phobius"/>
    </source>
</evidence>
<name>A0A7C5JYN7_THELI</name>
<feature type="transmembrane region" description="Helical" evidence="1">
    <location>
        <begin position="156"/>
        <end position="176"/>
    </location>
</feature>
<feature type="transmembrane region" description="Helical" evidence="1">
    <location>
        <begin position="126"/>
        <end position="149"/>
    </location>
</feature>
<feature type="transmembrane region" description="Helical" evidence="1">
    <location>
        <begin position="230"/>
        <end position="248"/>
    </location>
</feature>
<feature type="transmembrane region" description="Helical" evidence="1">
    <location>
        <begin position="12"/>
        <end position="41"/>
    </location>
</feature>